<evidence type="ECO:0000313" key="3">
    <source>
        <dbReference type="Proteomes" id="UP000267096"/>
    </source>
</evidence>
<sequence length="195" mass="21678">MSKKRKSSKKCNNNDGDNSEQIGSDSGDEMAKPSEEQHSIPTENSAVVKESQEVDQYREETLPNSDNQSNQPRQENDVDSSLSSTAESLQTNETEAVKNAQKSEQRCEDGKIEKPNEMIPKDSNYDSAEKINDPSEQLSDQSKCQIVIDESETKSDSNAIDKAHTTSVRSRTNSAERDEQLLDDRSSQSQITSTV</sequence>
<keyword evidence="3" id="KW-1185">Reference proteome</keyword>
<reference evidence="4" key="1">
    <citation type="submission" date="2017-02" db="UniProtKB">
        <authorList>
            <consortium name="WormBaseParasite"/>
        </authorList>
    </citation>
    <scope>IDENTIFICATION</scope>
</reference>
<feature type="region of interest" description="Disordered" evidence="1">
    <location>
        <begin position="1"/>
        <end position="195"/>
    </location>
</feature>
<gene>
    <name evidence="2" type="ORF">ASIM_LOCUS15126</name>
</gene>
<evidence type="ECO:0000313" key="2">
    <source>
        <dbReference type="EMBL" id="VDK54316.1"/>
    </source>
</evidence>
<dbReference type="WBParaSite" id="ASIM_0001571901-mRNA-1">
    <property type="protein sequence ID" value="ASIM_0001571901-mRNA-1"/>
    <property type="gene ID" value="ASIM_0001571901"/>
</dbReference>
<protein>
    <submittedName>
        <fullName evidence="2 4">Uncharacterized protein</fullName>
    </submittedName>
</protein>
<feature type="compositionally biased region" description="Basic and acidic residues" evidence="1">
    <location>
        <begin position="101"/>
        <end position="133"/>
    </location>
</feature>
<feature type="compositionally biased region" description="Basic and acidic residues" evidence="1">
    <location>
        <begin position="151"/>
        <end position="164"/>
    </location>
</feature>
<feature type="compositionally biased region" description="Basic and acidic residues" evidence="1">
    <location>
        <begin position="50"/>
        <end position="61"/>
    </location>
</feature>
<accession>A0A0M3K428</accession>
<feature type="compositionally biased region" description="Basic and acidic residues" evidence="1">
    <location>
        <begin position="29"/>
        <end position="38"/>
    </location>
</feature>
<dbReference type="Proteomes" id="UP000267096">
    <property type="component" value="Unassembled WGS sequence"/>
</dbReference>
<proteinExistence type="predicted"/>
<evidence type="ECO:0000313" key="4">
    <source>
        <dbReference type="WBParaSite" id="ASIM_0001571901-mRNA-1"/>
    </source>
</evidence>
<dbReference type="AlphaFoldDB" id="A0A0M3K428"/>
<name>A0A0M3K428_ANISI</name>
<feature type="compositionally biased region" description="Polar residues" evidence="1">
    <location>
        <begin position="62"/>
        <end position="94"/>
    </location>
</feature>
<feature type="compositionally biased region" description="Polar residues" evidence="1">
    <location>
        <begin position="11"/>
        <end position="24"/>
    </location>
</feature>
<reference evidence="2 3" key="2">
    <citation type="submission" date="2018-11" db="EMBL/GenBank/DDBJ databases">
        <authorList>
            <consortium name="Pathogen Informatics"/>
        </authorList>
    </citation>
    <scope>NUCLEOTIDE SEQUENCE [LARGE SCALE GENOMIC DNA]</scope>
</reference>
<organism evidence="4">
    <name type="scientific">Anisakis simplex</name>
    <name type="common">Herring worm</name>
    <dbReference type="NCBI Taxonomy" id="6269"/>
    <lineage>
        <taxon>Eukaryota</taxon>
        <taxon>Metazoa</taxon>
        <taxon>Ecdysozoa</taxon>
        <taxon>Nematoda</taxon>
        <taxon>Chromadorea</taxon>
        <taxon>Rhabditida</taxon>
        <taxon>Spirurina</taxon>
        <taxon>Ascaridomorpha</taxon>
        <taxon>Ascaridoidea</taxon>
        <taxon>Anisakidae</taxon>
        <taxon>Anisakis</taxon>
        <taxon>Anisakis simplex complex</taxon>
    </lineage>
</organism>
<evidence type="ECO:0000256" key="1">
    <source>
        <dbReference type="SAM" id="MobiDB-lite"/>
    </source>
</evidence>
<feature type="compositionally biased region" description="Polar residues" evidence="1">
    <location>
        <begin position="134"/>
        <end position="144"/>
    </location>
</feature>
<dbReference type="EMBL" id="UYRR01032127">
    <property type="protein sequence ID" value="VDK54316.1"/>
    <property type="molecule type" value="Genomic_DNA"/>
</dbReference>
<feature type="compositionally biased region" description="Basic and acidic residues" evidence="1">
    <location>
        <begin position="174"/>
        <end position="186"/>
    </location>
</feature>